<dbReference type="Proteomes" id="UP000825258">
    <property type="component" value="Chromosome"/>
</dbReference>
<protein>
    <recommendedName>
        <fullName evidence="4">Phage abortive infection protein</fullName>
    </recommendedName>
</protein>
<dbReference type="RefSeq" id="WP_221258430.1">
    <property type="nucleotide sequence ID" value="NZ_AP024749.1"/>
</dbReference>
<proteinExistence type="predicted"/>
<name>A0ABM7S743_9FLAO</name>
<keyword evidence="3" id="KW-1185">Reference proteome</keyword>
<dbReference type="EMBL" id="AP024749">
    <property type="protein sequence ID" value="BCY29342.1"/>
    <property type="molecule type" value="Genomic_DNA"/>
</dbReference>
<feature type="transmembrane region" description="Helical" evidence="1">
    <location>
        <begin position="78"/>
        <end position="95"/>
    </location>
</feature>
<evidence type="ECO:0000313" key="2">
    <source>
        <dbReference type="EMBL" id="BCY29342.1"/>
    </source>
</evidence>
<feature type="transmembrane region" description="Helical" evidence="1">
    <location>
        <begin position="21"/>
        <end position="39"/>
    </location>
</feature>
<gene>
    <name evidence="2" type="ORF">KK2020170_22100</name>
</gene>
<evidence type="ECO:0000256" key="1">
    <source>
        <dbReference type="SAM" id="Phobius"/>
    </source>
</evidence>
<sequence length="330" mass="38633">MSEFEEIQRKKFPYKITKFNWIFYIIAIILASLLRLLTFENFPEFIGNCIGLSIGFLIFASLFGVIFWFILGRKENGGSYTFNVLILLMLFGQLGEFSRTINSRKENKVDIRQAIEKYKDDIKNDSLQGNEALDSFAVSLEKGIDELIDDSSGNEKKLYISLKAFLNESIDEANLWNDAYYKINDDAFFNFNVLKNEGEFESQIEIAQDYIKASNRYKDFFQQRMNRLNAIIENNGINDDFANKMTTSLRKKIKKQGIVFIPYIDNHIKYGEKMVEILEFTKDKKWKSSDLNFVEFSNSKYQEEFDSKINQLVIIEENVNELHSKLIEVM</sequence>
<keyword evidence="1" id="KW-0812">Transmembrane</keyword>
<evidence type="ECO:0008006" key="4">
    <source>
        <dbReference type="Google" id="ProtNLM"/>
    </source>
</evidence>
<reference evidence="2 3" key="1">
    <citation type="submission" date="2021-06" db="EMBL/GenBank/DDBJ databases">
        <title>Whole genome sequences of Flavobacterium sp. KK2020170 and assembly.</title>
        <authorList>
            <person name="Kitahara K."/>
            <person name="Miyoshi S."/>
            <person name="Uesaka K."/>
        </authorList>
    </citation>
    <scope>NUCLEOTIDE SEQUENCE [LARGE SCALE GENOMIC DNA]</scope>
    <source>
        <strain evidence="2 3">KK2020170</strain>
    </source>
</reference>
<accession>A0ABM7S743</accession>
<keyword evidence="1" id="KW-1133">Transmembrane helix</keyword>
<organism evidence="2 3">
    <name type="scientific">Flavobacterium okayamense</name>
    <dbReference type="NCBI Taxonomy" id="2830782"/>
    <lineage>
        <taxon>Bacteria</taxon>
        <taxon>Pseudomonadati</taxon>
        <taxon>Bacteroidota</taxon>
        <taxon>Flavobacteriia</taxon>
        <taxon>Flavobacteriales</taxon>
        <taxon>Flavobacteriaceae</taxon>
        <taxon>Flavobacterium</taxon>
    </lineage>
</organism>
<keyword evidence="1" id="KW-0472">Membrane</keyword>
<evidence type="ECO:0000313" key="3">
    <source>
        <dbReference type="Proteomes" id="UP000825258"/>
    </source>
</evidence>
<feature type="transmembrane region" description="Helical" evidence="1">
    <location>
        <begin position="45"/>
        <end position="71"/>
    </location>
</feature>